<dbReference type="InterPro" id="IPR012340">
    <property type="entry name" value="NA-bd_OB-fold"/>
</dbReference>
<dbReference type="InterPro" id="IPR018974">
    <property type="entry name" value="Tex-like_N"/>
</dbReference>
<dbReference type="InterPro" id="IPR023323">
    <property type="entry name" value="Tex-like_dom_sf"/>
</dbReference>
<dbReference type="Pfam" id="PF22706">
    <property type="entry name" value="Tex_central_region"/>
    <property type="match status" value="1"/>
</dbReference>
<dbReference type="Pfam" id="PF09371">
    <property type="entry name" value="Tex_N"/>
    <property type="match status" value="1"/>
</dbReference>
<dbReference type="EMBL" id="CP073355">
    <property type="protein sequence ID" value="URA11150.1"/>
    <property type="molecule type" value="Genomic_DNA"/>
</dbReference>
<reference evidence="7" key="1">
    <citation type="submission" date="2021-04" db="EMBL/GenBank/DDBJ databases">
        <authorList>
            <person name="Postec A."/>
        </authorList>
    </citation>
    <scope>NUCLEOTIDE SEQUENCE</scope>
    <source>
        <strain evidence="7">F1F22</strain>
    </source>
</reference>
<dbReference type="InterPro" id="IPR012337">
    <property type="entry name" value="RNaseH-like_sf"/>
</dbReference>
<dbReference type="InterPro" id="IPR003583">
    <property type="entry name" value="Hlx-hairpin-Hlx_DNA-bd_motif"/>
</dbReference>
<evidence type="ECO:0000256" key="1">
    <source>
        <dbReference type="ARBA" id="ARBA00022763"/>
    </source>
</evidence>
<dbReference type="InterPro" id="IPR037027">
    <property type="entry name" value="YqgF/RNaseH-like_dom_sf"/>
</dbReference>
<evidence type="ECO:0000313" key="7">
    <source>
        <dbReference type="EMBL" id="URA11150.1"/>
    </source>
</evidence>
<dbReference type="Gene3D" id="3.30.420.140">
    <property type="entry name" value="YqgF/RNase H-like domain"/>
    <property type="match status" value="1"/>
</dbReference>
<gene>
    <name evidence="7" type="ORF">KDW03_04980</name>
</gene>
<feature type="domain" description="S1 motif" evidence="5">
    <location>
        <begin position="633"/>
        <end position="704"/>
    </location>
</feature>
<dbReference type="Pfam" id="PF00575">
    <property type="entry name" value="S1"/>
    <property type="match status" value="1"/>
</dbReference>
<dbReference type="GO" id="GO:0003735">
    <property type="term" value="F:structural constituent of ribosome"/>
    <property type="evidence" value="ECO:0007669"/>
    <property type="project" value="TreeGrafter"/>
</dbReference>
<dbReference type="KEGG" id="taqu:KDW03_04980"/>
<dbReference type="InterPro" id="IPR032639">
    <property type="entry name" value="Tex_YqgF"/>
</dbReference>
<feature type="region of interest" description="Disordered" evidence="3">
    <location>
        <begin position="710"/>
        <end position="745"/>
    </location>
</feature>
<feature type="domain" description="Helix-hairpin-helix DNA-binding motif class 1" evidence="4">
    <location>
        <begin position="525"/>
        <end position="544"/>
    </location>
</feature>
<organism evidence="7 8">
    <name type="scientific">Thermospira aquatica</name>
    <dbReference type="NCBI Taxonomy" id="2828656"/>
    <lineage>
        <taxon>Bacteria</taxon>
        <taxon>Pseudomonadati</taxon>
        <taxon>Spirochaetota</taxon>
        <taxon>Spirochaetia</taxon>
        <taxon>Brevinematales</taxon>
        <taxon>Thermospiraceae</taxon>
        <taxon>Thermospira</taxon>
    </lineage>
</organism>
<evidence type="ECO:0000259" key="6">
    <source>
        <dbReference type="SMART" id="SM00732"/>
    </source>
</evidence>
<dbReference type="InterPro" id="IPR010994">
    <property type="entry name" value="RuvA_2-like"/>
</dbReference>
<dbReference type="AlphaFoldDB" id="A0AAX3BFR8"/>
<dbReference type="CDD" id="cd05685">
    <property type="entry name" value="S1_Tex"/>
    <property type="match status" value="1"/>
</dbReference>
<dbReference type="FunFam" id="3.30.420.140:FF:000001">
    <property type="entry name" value="RNA-binding transcriptional accessory protein"/>
    <property type="match status" value="1"/>
</dbReference>
<dbReference type="InterPro" id="IPR023319">
    <property type="entry name" value="Tex-like_HTH_dom_sf"/>
</dbReference>
<dbReference type="SMART" id="SM00732">
    <property type="entry name" value="YqgFc"/>
    <property type="match status" value="1"/>
</dbReference>
<keyword evidence="2" id="KW-0234">DNA repair</keyword>
<dbReference type="Pfam" id="PF16921">
    <property type="entry name" value="Tex_YqgF"/>
    <property type="match status" value="1"/>
</dbReference>
<evidence type="ECO:0000256" key="2">
    <source>
        <dbReference type="ARBA" id="ARBA00023204"/>
    </source>
</evidence>
<dbReference type="Gene3D" id="1.10.3500.10">
    <property type="entry name" value="Tex N-terminal region-like"/>
    <property type="match status" value="1"/>
</dbReference>
<dbReference type="GO" id="GO:0006412">
    <property type="term" value="P:translation"/>
    <property type="evidence" value="ECO:0007669"/>
    <property type="project" value="TreeGrafter"/>
</dbReference>
<dbReference type="SUPFAM" id="SSF50249">
    <property type="entry name" value="Nucleic acid-binding proteins"/>
    <property type="match status" value="1"/>
</dbReference>
<dbReference type="GO" id="GO:0003729">
    <property type="term" value="F:mRNA binding"/>
    <property type="evidence" value="ECO:0007669"/>
    <property type="project" value="TreeGrafter"/>
</dbReference>
<dbReference type="Gene3D" id="2.40.50.140">
    <property type="entry name" value="Nucleic acid-binding proteins"/>
    <property type="match status" value="1"/>
</dbReference>
<dbReference type="InterPro" id="IPR006641">
    <property type="entry name" value="YqgF/RNaseH-like_dom"/>
</dbReference>
<dbReference type="Gene3D" id="1.10.150.310">
    <property type="entry name" value="Tex RuvX-like domain-like"/>
    <property type="match status" value="1"/>
</dbReference>
<dbReference type="Proteomes" id="UP001056539">
    <property type="component" value="Chromosome"/>
</dbReference>
<dbReference type="FunFam" id="1.10.150.310:FF:000002">
    <property type="entry name" value="Putative transcription modulator/accessory protein"/>
    <property type="match status" value="1"/>
</dbReference>
<dbReference type="RefSeq" id="WP_271436285.1">
    <property type="nucleotide sequence ID" value="NZ_CP073355.1"/>
</dbReference>
<evidence type="ECO:0000313" key="8">
    <source>
        <dbReference type="Proteomes" id="UP001056539"/>
    </source>
</evidence>
<evidence type="ECO:0000259" key="5">
    <source>
        <dbReference type="SMART" id="SM00316"/>
    </source>
</evidence>
<feature type="domain" description="Helix-hairpin-helix DNA-binding motif class 1" evidence="4">
    <location>
        <begin position="495"/>
        <end position="514"/>
    </location>
</feature>
<dbReference type="SUPFAM" id="SSF158832">
    <property type="entry name" value="Tex N-terminal region-like"/>
    <property type="match status" value="1"/>
</dbReference>
<dbReference type="PANTHER" id="PTHR10724">
    <property type="entry name" value="30S RIBOSOMAL PROTEIN S1"/>
    <property type="match status" value="1"/>
</dbReference>
<dbReference type="Pfam" id="PF12836">
    <property type="entry name" value="HHH_3"/>
    <property type="match status" value="1"/>
</dbReference>
<dbReference type="FunFam" id="2.40.50.140:FF:000051">
    <property type="entry name" value="RNA-binding transcriptional accessory protein"/>
    <property type="match status" value="1"/>
</dbReference>
<dbReference type="Gene3D" id="1.10.10.650">
    <property type="entry name" value="RuvA domain 2-like"/>
    <property type="match status" value="1"/>
</dbReference>
<dbReference type="InterPro" id="IPR050437">
    <property type="entry name" value="Ribos_protein_bS1-like"/>
</dbReference>
<dbReference type="Pfam" id="PF17674">
    <property type="entry name" value="HHH_9"/>
    <property type="match status" value="1"/>
</dbReference>
<keyword evidence="8" id="KW-1185">Reference proteome</keyword>
<proteinExistence type="predicted"/>
<dbReference type="GO" id="GO:0003677">
    <property type="term" value="F:DNA binding"/>
    <property type="evidence" value="ECO:0007669"/>
    <property type="project" value="InterPro"/>
</dbReference>
<dbReference type="PANTHER" id="PTHR10724:SF10">
    <property type="entry name" value="S1 RNA-BINDING DOMAIN-CONTAINING PROTEIN 1"/>
    <property type="match status" value="1"/>
</dbReference>
<sequence>MEFTKEWIDSLTVDANAIVRRISELLDIPVHQVQATVSLLKEGNTIPFISRYRKEVTGSLNEVQVRDISHQLSYLENLEERKLEVVRNIFSQGKLTEDLFVNIHKCQTLTELEDLYAPYKKKKKTRAMIAMEKGLVPLADYMEQNADVEKEAEKYLNPELGVNTVEEALQGAMDIIAERVSQDMDRRAVVREYVQKTGKFEVKGLKEADVSVYKMYYDYTRSLSDLKPHHVLAINRGEREGELEASIVFDVDTGLEKLYATYTIANTYHRAAIEDGYKRLLVPSVLREIRTQLTQQSENHGIAVFSENLKHLLMQPPIKRTRLLAIDTGIRTGSKCVALDENGKYLGHFVIYQHQAERAEAQLVDAIRQYNVQLIAIGNGTGSHEVQFLVSEMISEYNLPIQFTVVDEDGASVYSASDIAIEEFPDLDLTVRGAISIGRRLQDPLAELVKIEPKALGVGLYQHDVDQKELANKLDETVESVVNQVGVNINTASAALLRYVSGVSSILARNIIEYRNAKGAFKSREELKRVPGFGPKTFEQAAGFLKVPESDEYLDNTWVHPENYPLAREILAYMKSGKELSRDVLAELKKKYNVGDTTIQDIIQELRKPNRDPREDYPQPILQKGVVQFEDLKVGMKVKGKIKNVVDFGAFVDIGIKETALVHLSQLSDQFVHHPSEIVKVGDVREFTIVEIDPLRKRIGLSLKSDPFGTQKVRQREEKPREGRVLEERKGSSSREKKPAPLHPTLGDFFKNVKFDK</sequence>
<dbReference type="InterPro" id="IPR041692">
    <property type="entry name" value="HHH_9"/>
</dbReference>
<dbReference type="GO" id="GO:0005737">
    <property type="term" value="C:cytoplasm"/>
    <property type="evidence" value="ECO:0007669"/>
    <property type="project" value="UniProtKB-ARBA"/>
</dbReference>
<accession>A0AAX3BFR8</accession>
<dbReference type="SUPFAM" id="SSF53098">
    <property type="entry name" value="Ribonuclease H-like"/>
    <property type="match status" value="1"/>
</dbReference>
<protein>
    <submittedName>
        <fullName evidence="7">RNA-binding transcriptional accessory protein</fullName>
    </submittedName>
</protein>
<dbReference type="InterPro" id="IPR003029">
    <property type="entry name" value="S1_domain"/>
</dbReference>
<evidence type="ECO:0000256" key="3">
    <source>
        <dbReference type="SAM" id="MobiDB-lite"/>
    </source>
</evidence>
<feature type="compositionally biased region" description="Basic and acidic residues" evidence="3">
    <location>
        <begin position="714"/>
        <end position="739"/>
    </location>
</feature>
<dbReference type="FunFam" id="1.10.10.650:FF:000001">
    <property type="entry name" value="S1 RNA-binding domain 1"/>
    <property type="match status" value="1"/>
</dbReference>
<dbReference type="SMART" id="SM00316">
    <property type="entry name" value="S1"/>
    <property type="match status" value="1"/>
</dbReference>
<dbReference type="GO" id="GO:0006281">
    <property type="term" value="P:DNA repair"/>
    <property type="evidence" value="ECO:0007669"/>
    <property type="project" value="UniProtKB-KW"/>
</dbReference>
<dbReference type="InterPro" id="IPR044146">
    <property type="entry name" value="S1_Tex"/>
</dbReference>
<name>A0AAX3BFR8_9SPIR</name>
<reference evidence="7" key="2">
    <citation type="submission" date="2022-06" db="EMBL/GenBank/DDBJ databases">
        <title>Thermospira aquatica gen. nov., sp. nov.</title>
        <authorList>
            <person name="Ben Ali Gam Z."/>
            <person name="Labat M."/>
        </authorList>
    </citation>
    <scope>NUCLEOTIDE SEQUENCE</scope>
    <source>
        <strain evidence="7">F1F22</strain>
    </source>
</reference>
<dbReference type="InterPro" id="IPR055179">
    <property type="entry name" value="Tex-like_central_region"/>
</dbReference>
<evidence type="ECO:0000259" key="4">
    <source>
        <dbReference type="SMART" id="SM00278"/>
    </source>
</evidence>
<dbReference type="SUPFAM" id="SSF47781">
    <property type="entry name" value="RuvA domain 2-like"/>
    <property type="match status" value="2"/>
</dbReference>
<feature type="domain" description="YqgF/RNase H-like" evidence="6">
    <location>
        <begin position="321"/>
        <end position="415"/>
    </location>
</feature>
<keyword evidence="1" id="KW-0227">DNA damage</keyword>
<dbReference type="SMART" id="SM00278">
    <property type="entry name" value="HhH1"/>
    <property type="match status" value="3"/>
</dbReference>
<feature type="domain" description="Helix-hairpin-helix DNA-binding motif class 1" evidence="4">
    <location>
        <begin position="586"/>
        <end position="605"/>
    </location>
</feature>